<dbReference type="InterPro" id="IPR004607">
    <property type="entry name" value="GART"/>
</dbReference>
<sequence>MVEPVPSAEVNVRDSREAAASGEAQTLPHLRLGVLISGSGTNLQAIIDACENGRLRAAEIALVVSNVAGALGLQRALKHHLPAIYLPWRGREESEQRLAALLELFRVDLVVLAGWMRILSADFLARFPRRVINLHPALLPDDPSANVYIASDGSHIPAFRGLHAVRQALEAGVKLTGSTVHYVTPAVDAGPVLCRAEVPIQEGDSEETLHERVKAVEHSLVIEAIERWRARELLPQR</sequence>
<evidence type="ECO:0000256" key="2">
    <source>
        <dbReference type="ARBA" id="ARBA00022679"/>
    </source>
</evidence>
<feature type="binding site" evidence="4">
    <location>
        <position position="91"/>
    </location>
    <ligand>
        <name>(6R)-10-formyltetrahydrofolate</name>
        <dbReference type="ChEBI" id="CHEBI:195366"/>
    </ligand>
</feature>
<dbReference type="InterPro" id="IPR002376">
    <property type="entry name" value="Formyl_transf_N"/>
</dbReference>
<comment type="catalytic activity">
    <reaction evidence="4">
        <text>N(1)-(5-phospho-beta-D-ribosyl)glycinamide + (6R)-10-formyltetrahydrofolate = N(2)-formyl-N(1)-(5-phospho-beta-D-ribosyl)glycinamide + (6S)-5,6,7,8-tetrahydrofolate + H(+)</text>
        <dbReference type="Rhea" id="RHEA:15053"/>
        <dbReference type="ChEBI" id="CHEBI:15378"/>
        <dbReference type="ChEBI" id="CHEBI:57453"/>
        <dbReference type="ChEBI" id="CHEBI:143788"/>
        <dbReference type="ChEBI" id="CHEBI:147286"/>
        <dbReference type="ChEBI" id="CHEBI:195366"/>
        <dbReference type="EC" id="2.1.2.2"/>
    </reaction>
</comment>
<dbReference type="CDD" id="cd08645">
    <property type="entry name" value="FMT_core_GART"/>
    <property type="match status" value="1"/>
</dbReference>
<comment type="pathway">
    <text evidence="1 4">Purine metabolism; IMP biosynthesis via de novo pathway; N(2)-formyl-N(1)-(5-phospho-D-ribosyl)glycinamide from N(1)-(5-phospho-D-ribosyl)glycinamide (10-formyl THF route): step 1/1.</text>
</comment>
<evidence type="ECO:0000256" key="4">
    <source>
        <dbReference type="HAMAP-Rule" id="MF_01930"/>
    </source>
</evidence>
<dbReference type="Gene3D" id="3.40.50.170">
    <property type="entry name" value="Formyl transferase, N-terminal domain"/>
    <property type="match status" value="1"/>
</dbReference>
<organism evidence="7 8">
    <name type="scientific">Thermogemmatispora aurantia</name>
    <dbReference type="NCBI Taxonomy" id="2045279"/>
    <lineage>
        <taxon>Bacteria</taxon>
        <taxon>Bacillati</taxon>
        <taxon>Chloroflexota</taxon>
        <taxon>Ktedonobacteria</taxon>
        <taxon>Thermogemmatisporales</taxon>
        <taxon>Thermogemmatisporaceae</taxon>
        <taxon>Thermogemmatispora</taxon>
    </lineage>
</organism>
<reference evidence="7 8" key="1">
    <citation type="journal article" date="2019" name="Int. J. Syst. Evol. Microbiol.">
        <title>Thermogemmatispora aurantia sp. nov. and Thermogemmatispora argillosa sp. nov., within the class Ktedonobacteria, and emended description of the genus Thermogemmatispora.</title>
        <authorList>
            <person name="Zheng Y."/>
            <person name="Wang C.M."/>
            <person name="Sakai Y."/>
            <person name="Abe K."/>
            <person name="Yokota A."/>
            <person name="Yabe S."/>
        </authorList>
    </citation>
    <scope>NUCLEOTIDE SEQUENCE [LARGE SCALE GENOMIC DNA]</scope>
    <source>
        <strain evidence="7 8">A1-2</strain>
    </source>
</reference>
<name>A0A5J4KA94_9CHLR</name>
<proteinExistence type="inferred from homology"/>
<feature type="binding site" evidence="4">
    <location>
        <begin position="116"/>
        <end position="119"/>
    </location>
    <ligand>
        <name>(6R)-10-formyltetrahydrofolate</name>
        <dbReference type="ChEBI" id="CHEBI:195366"/>
    </ligand>
</feature>
<dbReference type="RefSeq" id="WP_151729180.1">
    <property type="nucleotide sequence ID" value="NZ_BKZV01000005.1"/>
</dbReference>
<dbReference type="EC" id="2.1.2.2" evidence="4"/>
<keyword evidence="8" id="KW-1185">Reference proteome</keyword>
<evidence type="ECO:0000259" key="6">
    <source>
        <dbReference type="Pfam" id="PF00551"/>
    </source>
</evidence>
<protein>
    <recommendedName>
        <fullName evidence="4">Phosphoribosylglycinamide formyltransferase</fullName>
        <ecNumber evidence="4">2.1.2.2</ecNumber>
    </recommendedName>
    <alternativeName>
        <fullName evidence="4">5'-phosphoribosylglycinamide transformylase</fullName>
    </alternativeName>
    <alternativeName>
        <fullName evidence="4">GAR transformylase</fullName>
        <shortName evidence="4">GART</shortName>
    </alternativeName>
</protein>
<dbReference type="EMBL" id="BKZV01000005">
    <property type="protein sequence ID" value="GER84563.1"/>
    <property type="molecule type" value="Genomic_DNA"/>
</dbReference>
<dbReference type="Proteomes" id="UP000334820">
    <property type="component" value="Unassembled WGS sequence"/>
</dbReference>
<dbReference type="UniPathway" id="UPA00074">
    <property type="reaction ID" value="UER00126"/>
</dbReference>
<dbReference type="InterPro" id="IPR036477">
    <property type="entry name" value="Formyl_transf_N_sf"/>
</dbReference>
<feature type="site" description="Raises pKa of active site His" evidence="4">
    <location>
        <position position="188"/>
    </location>
</feature>
<keyword evidence="3 4" id="KW-0658">Purine biosynthesis</keyword>
<evidence type="ECO:0000256" key="1">
    <source>
        <dbReference type="ARBA" id="ARBA00005054"/>
    </source>
</evidence>
<dbReference type="PANTHER" id="PTHR43369">
    <property type="entry name" value="PHOSPHORIBOSYLGLYCINAMIDE FORMYLTRANSFERASE"/>
    <property type="match status" value="1"/>
</dbReference>
<evidence type="ECO:0000313" key="8">
    <source>
        <dbReference type="Proteomes" id="UP000334820"/>
    </source>
</evidence>
<dbReference type="HAMAP" id="MF_01930">
    <property type="entry name" value="PurN"/>
    <property type="match status" value="1"/>
</dbReference>
<dbReference type="GO" id="GO:0005829">
    <property type="term" value="C:cytosol"/>
    <property type="evidence" value="ECO:0007669"/>
    <property type="project" value="TreeGrafter"/>
</dbReference>
<dbReference type="GO" id="GO:0004644">
    <property type="term" value="F:phosphoribosylglycinamide formyltransferase activity"/>
    <property type="evidence" value="ECO:0007669"/>
    <property type="project" value="UniProtKB-UniRule"/>
</dbReference>
<comment type="function">
    <text evidence="4">Catalyzes the transfer of a formyl group from 10-formyltetrahydrofolate to 5-phospho-ribosyl-glycinamide (GAR), producing 5-phospho-ribosyl-N-formylglycinamide (FGAR) and tetrahydrofolate.</text>
</comment>
<dbReference type="Pfam" id="PF00551">
    <property type="entry name" value="Formyl_trans_N"/>
    <property type="match status" value="1"/>
</dbReference>
<dbReference type="AlphaFoldDB" id="A0A5J4KA94"/>
<evidence type="ECO:0000313" key="7">
    <source>
        <dbReference type="EMBL" id="GER84563.1"/>
    </source>
</evidence>
<feature type="binding site" evidence="4">
    <location>
        <position position="133"/>
    </location>
    <ligand>
        <name>(6R)-10-formyltetrahydrofolate</name>
        <dbReference type="ChEBI" id="CHEBI:195366"/>
    </ligand>
</feature>
<keyword evidence="2 4" id="KW-0808">Transferase</keyword>
<evidence type="ECO:0000256" key="5">
    <source>
        <dbReference type="SAM" id="MobiDB-lite"/>
    </source>
</evidence>
<accession>A0A5J4KA94</accession>
<dbReference type="GO" id="GO:0006189">
    <property type="term" value="P:'de novo' IMP biosynthetic process"/>
    <property type="evidence" value="ECO:0007669"/>
    <property type="project" value="UniProtKB-UniRule"/>
</dbReference>
<dbReference type="PANTHER" id="PTHR43369:SF2">
    <property type="entry name" value="PHOSPHORIBOSYLGLYCINAMIDE FORMYLTRANSFERASE"/>
    <property type="match status" value="1"/>
</dbReference>
<feature type="region of interest" description="Disordered" evidence="5">
    <location>
        <begin position="1"/>
        <end position="22"/>
    </location>
</feature>
<comment type="similarity">
    <text evidence="4">Belongs to the GART family.</text>
</comment>
<feature type="active site" description="Proton donor" evidence="4">
    <location>
        <position position="135"/>
    </location>
</feature>
<dbReference type="SUPFAM" id="SSF53328">
    <property type="entry name" value="Formyltransferase"/>
    <property type="match status" value="1"/>
</dbReference>
<evidence type="ECO:0000256" key="3">
    <source>
        <dbReference type="ARBA" id="ARBA00022755"/>
    </source>
</evidence>
<feature type="binding site" evidence="4">
    <location>
        <begin position="40"/>
        <end position="42"/>
    </location>
    <ligand>
        <name>N(1)-(5-phospho-beta-D-ribosyl)glycinamide</name>
        <dbReference type="ChEBI" id="CHEBI:143788"/>
    </ligand>
</feature>
<feature type="domain" description="Formyl transferase N-terminal" evidence="6">
    <location>
        <begin position="31"/>
        <end position="225"/>
    </location>
</feature>
<gene>
    <name evidence="4 7" type="primary">purN</name>
    <name evidence="7" type="ORF">KTAU_31990</name>
</gene>
<comment type="caution">
    <text evidence="7">The sequence shown here is derived from an EMBL/GenBank/DDBJ whole genome shotgun (WGS) entry which is preliminary data.</text>
</comment>